<dbReference type="Gene3D" id="1.10.3480.10">
    <property type="entry name" value="TorD-like"/>
    <property type="match status" value="1"/>
</dbReference>
<dbReference type="STRING" id="79604.AAY81_09805"/>
<evidence type="ECO:0000256" key="1">
    <source>
        <dbReference type="ARBA" id="ARBA00023186"/>
    </source>
</evidence>
<evidence type="ECO:0000313" key="2">
    <source>
        <dbReference type="EMBL" id="SEO40947.1"/>
    </source>
</evidence>
<dbReference type="InterPro" id="IPR026269">
    <property type="entry name" value="DmsD-type"/>
</dbReference>
<dbReference type="PANTHER" id="PTHR34227">
    <property type="entry name" value="CHAPERONE PROTEIN YCDY"/>
    <property type="match status" value="1"/>
</dbReference>
<dbReference type="PATRIC" id="fig|79604.3.peg.1966"/>
<dbReference type="PIRSF" id="PIRSF004690">
    <property type="entry name" value="DmsD"/>
    <property type="match status" value="1"/>
</dbReference>
<dbReference type="SUPFAM" id="SSF89155">
    <property type="entry name" value="TorD-like"/>
    <property type="match status" value="1"/>
</dbReference>
<dbReference type="InterPro" id="IPR036411">
    <property type="entry name" value="TorD-like_sf"/>
</dbReference>
<keyword evidence="3" id="KW-1185">Reference proteome</keyword>
<dbReference type="Pfam" id="PF02613">
    <property type="entry name" value="Nitrate_red_del"/>
    <property type="match status" value="1"/>
</dbReference>
<dbReference type="OrthoDB" id="3174863at2"/>
<dbReference type="KEGG" id="ddt:AAY81_09805"/>
<accession>A0A172S058</accession>
<reference evidence="3" key="1">
    <citation type="submission" date="2016-10" db="EMBL/GenBank/DDBJ databases">
        <authorList>
            <person name="Varghese N."/>
        </authorList>
    </citation>
    <scope>NUCLEOTIDE SEQUENCE [LARGE SCALE GENOMIC DNA]</scope>
    <source>
        <strain evidence="3">DSM 21843</strain>
    </source>
</reference>
<dbReference type="InterPro" id="IPR050289">
    <property type="entry name" value="TorD/DmsD_chaperones"/>
</dbReference>
<sequence>MTEETRLLAPEQLEGIVFVGSSLGTLFREDPALGNADALFDALVQLDPEAAASQWPFAGALAGEPLQALCEALAAWPAGDVRRALSDDFRNLFVGPARKAAPPWGSVYTDRECVIFGRTCLDLRDWMGEHGIDSEARHNKEPEDHIGLMLQLAAWIAQNKPELTAEYLELHLLTWSGHFLDVMEEAAKHPAYRALARLTAVTLDAMQSELGLHPVIPRFYR</sequence>
<dbReference type="RefSeq" id="WP_066664562.1">
    <property type="nucleotide sequence ID" value="NZ_CP011402.1"/>
</dbReference>
<dbReference type="InterPro" id="IPR020945">
    <property type="entry name" value="DMSO/NO3_reduct_chaperone"/>
</dbReference>
<dbReference type="PANTHER" id="PTHR34227:SF13">
    <property type="entry name" value="TAT PROOFREADING CHAPERONE DMSD-RELATED"/>
    <property type="match status" value="1"/>
</dbReference>
<name>A0A172S058_9ACTN</name>
<evidence type="ECO:0000313" key="3">
    <source>
        <dbReference type="Proteomes" id="UP000182975"/>
    </source>
</evidence>
<dbReference type="NCBIfam" id="NF008632">
    <property type="entry name" value="PRK11621.1"/>
    <property type="match status" value="1"/>
</dbReference>
<proteinExistence type="predicted"/>
<protein>
    <submittedName>
        <fullName evidence="2">Chaperone TorD involved in molybdoenzyme TorA maturation</fullName>
    </submittedName>
</protein>
<dbReference type="EMBL" id="FOEC01000001">
    <property type="protein sequence ID" value="SEO40947.1"/>
    <property type="molecule type" value="Genomic_DNA"/>
</dbReference>
<organism evidence="2 3">
    <name type="scientific">Denitrobacterium detoxificans</name>
    <dbReference type="NCBI Taxonomy" id="79604"/>
    <lineage>
        <taxon>Bacteria</taxon>
        <taxon>Bacillati</taxon>
        <taxon>Actinomycetota</taxon>
        <taxon>Coriobacteriia</taxon>
        <taxon>Eggerthellales</taxon>
        <taxon>Eggerthellaceae</taxon>
        <taxon>Denitrobacterium</taxon>
    </lineage>
</organism>
<dbReference type="Proteomes" id="UP000182975">
    <property type="component" value="Unassembled WGS sequence"/>
</dbReference>
<dbReference type="AlphaFoldDB" id="A0A172S058"/>
<gene>
    <name evidence="2" type="ORF">SAMN02910314_00158</name>
</gene>
<keyword evidence="1" id="KW-0143">Chaperone</keyword>